<evidence type="ECO:0000313" key="5">
    <source>
        <dbReference type="EMBL" id="KAK4485424.1"/>
    </source>
</evidence>
<feature type="region of interest" description="Disordered" evidence="2">
    <location>
        <begin position="152"/>
        <end position="183"/>
    </location>
</feature>
<comment type="caution">
    <text evidence="5">The sequence shown here is derived from an EMBL/GenBank/DDBJ whole genome shotgun (WGS) entry which is preliminary data.</text>
</comment>
<keyword evidence="1" id="KW-0479">Metal-binding</keyword>
<dbReference type="Gene3D" id="3.30.40.10">
    <property type="entry name" value="Zinc/RING finger domain, C3HC4 (zinc finger)"/>
    <property type="match status" value="1"/>
</dbReference>
<feature type="transmembrane region" description="Helical" evidence="3">
    <location>
        <begin position="343"/>
        <end position="364"/>
    </location>
</feature>
<feature type="compositionally biased region" description="Pro residues" evidence="2">
    <location>
        <begin position="15"/>
        <end position="27"/>
    </location>
</feature>
<dbReference type="EMBL" id="JAYDYQ010002533">
    <property type="protein sequence ID" value="KAK4485424.1"/>
    <property type="molecule type" value="Genomic_DNA"/>
</dbReference>
<keyword evidence="1" id="KW-0863">Zinc-finger</keyword>
<dbReference type="PANTHER" id="PTHR46592">
    <property type="entry name" value="RING-H2 FINGER PROTEIN ATL67"/>
    <property type="match status" value="1"/>
</dbReference>
<keyword evidence="3" id="KW-0472">Membrane</keyword>
<keyword evidence="1" id="KW-0862">Zinc</keyword>
<keyword evidence="6" id="KW-1185">Reference proteome</keyword>
<dbReference type="InterPro" id="IPR001841">
    <property type="entry name" value="Znf_RING"/>
</dbReference>
<feature type="domain" description="RING-type" evidence="4">
    <location>
        <begin position="277"/>
        <end position="319"/>
    </location>
</feature>
<gene>
    <name evidence="5" type="ORF">RD792_008064</name>
</gene>
<evidence type="ECO:0000256" key="2">
    <source>
        <dbReference type="SAM" id="MobiDB-lite"/>
    </source>
</evidence>
<name>A0ABR0D827_9LAMI</name>
<dbReference type="SUPFAM" id="SSF57850">
    <property type="entry name" value="RING/U-box"/>
    <property type="match status" value="1"/>
</dbReference>
<keyword evidence="3" id="KW-1133">Transmembrane helix</keyword>
<protein>
    <recommendedName>
        <fullName evidence="4">RING-type domain-containing protein</fullName>
    </recommendedName>
</protein>
<evidence type="ECO:0000259" key="4">
    <source>
        <dbReference type="PROSITE" id="PS50089"/>
    </source>
</evidence>
<proteinExistence type="predicted"/>
<feature type="compositionally biased region" description="Pro residues" evidence="2">
    <location>
        <begin position="71"/>
        <end position="82"/>
    </location>
</feature>
<accession>A0ABR0D827</accession>
<sequence length="447" mass="47953">MTFVKQKRRPRRHYPPAPTTSTPPPLVGHPRRHYPPAPITSTPPPPFGYYPPAPTSSTPPPLVRCPRRHYPPAPTTSTPPPHFGWTASPTISTPLPLFEYYPSAPTTSTPHPPFEWTASPNTSMPLPHFGWTSTPTTSTPLPSFEYYPPVPTTSTPPPLVGRPRRDYPPATTTSTPPLPFGWTPTPTTSTPLPPFGSSVNGSTLASHVPSVPTEKLIAGSNQSSANIPSNETLGNSGGLGAGGRAVIRSFVGLFALTLVVMDVWRKFSIAEQNEEICPICLADYQPGETLRIIPECTHNFHAACIDEWLRSSATCPLCRNSMVSKKNWEQGYRKQPISLGVKLGIIIGVPVVVLACLIGMISYVCFQIRCANNELPTSTVSNQQSRTGLDGAIIESCAKGTRMGVVKDAGCREGSGKRDGLGPTVVRAGLQVWLAAAAAAGEVEDDD</sequence>
<feature type="compositionally biased region" description="Pro residues" evidence="2">
    <location>
        <begin position="35"/>
        <end position="63"/>
    </location>
</feature>
<dbReference type="InterPro" id="IPR013083">
    <property type="entry name" value="Znf_RING/FYVE/PHD"/>
</dbReference>
<dbReference type="InterPro" id="IPR044289">
    <property type="entry name" value="ATL67-70"/>
</dbReference>
<feature type="compositionally biased region" description="Basic residues" evidence="2">
    <location>
        <begin position="1"/>
        <end position="14"/>
    </location>
</feature>
<dbReference type="Pfam" id="PF13639">
    <property type="entry name" value="zf-RING_2"/>
    <property type="match status" value="1"/>
</dbReference>
<dbReference type="PANTHER" id="PTHR46592:SF14">
    <property type="entry name" value="RING-TYPE DOMAIN-CONTAINING PROTEIN"/>
    <property type="match status" value="1"/>
</dbReference>
<evidence type="ECO:0000256" key="3">
    <source>
        <dbReference type="SAM" id="Phobius"/>
    </source>
</evidence>
<feature type="region of interest" description="Disordered" evidence="2">
    <location>
        <begin position="1"/>
        <end position="85"/>
    </location>
</feature>
<organism evidence="5 6">
    <name type="scientific">Penstemon davidsonii</name>
    <dbReference type="NCBI Taxonomy" id="160366"/>
    <lineage>
        <taxon>Eukaryota</taxon>
        <taxon>Viridiplantae</taxon>
        <taxon>Streptophyta</taxon>
        <taxon>Embryophyta</taxon>
        <taxon>Tracheophyta</taxon>
        <taxon>Spermatophyta</taxon>
        <taxon>Magnoliopsida</taxon>
        <taxon>eudicotyledons</taxon>
        <taxon>Gunneridae</taxon>
        <taxon>Pentapetalae</taxon>
        <taxon>asterids</taxon>
        <taxon>lamiids</taxon>
        <taxon>Lamiales</taxon>
        <taxon>Plantaginaceae</taxon>
        <taxon>Cheloneae</taxon>
        <taxon>Penstemon</taxon>
    </lineage>
</organism>
<dbReference type="SMART" id="SM01197">
    <property type="entry name" value="FANCL_C"/>
    <property type="match status" value="1"/>
</dbReference>
<dbReference type="Proteomes" id="UP001291926">
    <property type="component" value="Unassembled WGS sequence"/>
</dbReference>
<dbReference type="PROSITE" id="PS50089">
    <property type="entry name" value="ZF_RING_2"/>
    <property type="match status" value="1"/>
</dbReference>
<reference evidence="5 6" key="1">
    <citation type="journal article" date="2023" name="bioRxiv">
        <title>Genome report: Whole genome sequence and annotation of Penstemon davidsonii.</title>
        <authorList>
            <person name="Ostevik K.L."/>
            <person name="Alabady M."/>
            <person name="Zhang M."/>
            <person name="Rausher M.D."/>
        </authorList>
    </citation>
    <scope>NUCLEOTIDE SEQUENCE [LARGE SCALE GENOMIC DNA]</scope>
    <source>
        <strain evidence="5">DNT005</strain>
        <tissue evidence="5">Whole leaf</tissue>
    </source>
</reference>
<evidence type="ECO:0000313" key="6">
    <source>
        <dbReference type="Proteomes" id="UP001291926"/>
    </source>
</evidence>
<dbReference type="SMART" id="SM00184">
    <property type="entry name" value="RING"/>
    <property type="match status" value="1"/>
</dbReference>
<keyword evidence="3" id="KW-0812">Transmembrane</keyword>
<evidence type="ECO:0000256" key="1">
    <source>
        <dbReference type="PROSITE-ProRule" id="PRU00175"/>
    </source>
</evidence>
<dbReference type="CDD" id="cd16461">
    <property type="entry name" value="RING-H2_EL5-like"/>
    <property type="match status" value="1"/>
</dbReference>